<reference evidence="2" key="1">
    <citation type="submission" date="2020-09" db="EMBL/GenBank/DDBJ databases">
        <authorList>
            <person name="Kikuchi T."/>
        </authorList>
    </citation>
    <scope>NUCLEOTIDE SEQUENCE</scope>
    <source>
        <strain evidence="2">SH1</strain>
    </source>
</reference>
<keyword evidence="1" id="KW-0732">Signal</keyword>
<dbReference type="AlphaFoldDB" id="A0A811JVC2"/>
<name>A0A811JVC2_9BILA</name>
<accession>A0A811JVC2</accession>
<comment type="caution">
    <text evidence="2">The sequence shown here is derived from an EMBL/GenBank/DDBJ whole genome shotgun (WGS) entry which is preliminary data.</text>
</comment>
<dbReference type="EMBL" id="CAJFDH010000001">
    <property type="protein sequence ID" value="CAD5207443.1"/>
    <property type="molecule type" value="Genomic_DNA"/>
</dbReference>
<organism evidence="2 3">
    <name type="scientific">Bursaphelenchus okinawaensis</name>
    <dbReference type="NCBI Taxonomy" id="465554"/>
    <lineage>
        <taxon>Eukaryota</taxon>
        <taxon>Metazoa</taxon>
        <taxon>Ecdysozoa</taxon>
        <taxon>Nematoda</taxon>
        <taxon>Chromadorea</taxon>
        <taxon>Rhabditida</taxon>
        <taxon>Tylenchina</taxon>
        <taxon>Tylenchomorpha</taxon>
        <taxon>Aphelenchoidea</taxon>
        <taxon>Aphelenchoididae</taxon>
        <taxon>Bursaphelenchus</taxon>
    </lineage>
</organism>
<gene>
    <name evidence="2" type="ORF">BOKJ2_LOCUS2127</name>
</gene>
<dbReference type="Proteomes" id="UP000783686">
    <property type="component" value="Unassembled WGS sequence"/>
</dbReference>
<protein>
    <recommendedName>
        <fullName evidence="4">Saposin B-type domain-containing protein</fullName>
    </recommendedName>
</protein>
<keyword evidence="3" id="KW-1185">Reference proteome</keyword>
<evidence type="ECO:0000256" key="1">
    <source>
        <dbReference type="SAM" id="SignalP"/>
    </source>
</evidence>
<sequence length="175" mass="18912">MKFLVVCVFIIVAGASASQPNPPSPGLVEGASLQCTLCKYTTDYVCSTFMNPYSNTTQKFADTLTTGFKALCHGMLGDGADCCDDGDTVKGNIMQLLVIAGSRVSTICHDFVSDECDEVIPSCVIELRNPLLAFKSTKVSEPSVRMVVEALYKSAPSMNKYCKSEQLIQDILKSQ</sequence>
<dbReference type="EMBL" id="CAJFCW020000001">
    <property type="protein sequence ID" value="CAG9085659.1"/>
    <property type="molecule type" value="Genomic_DNA"/>
</dbReference>
<feature type="chain" id="PRO_5036220837" description="Saposin B-type domain-containing protein" evidence="1">
    <location>
        <begin position="18"/>
        <end position="175"/>
    </location>
</feature>
<evidence type="ECO:0000313" key="2">
    <source>
        <dbReference type="EMBL" id="CAD5207443.1"/>
    </source>
</evidence>
<evidence type="ECO:0008006" key="4">
    <source>
        <dbReference type="Google" id="ProtNLM"/>
    </source>
</evidence>
<proteinExistence type="predicted"/>
<dbReference type="OrthoDB" id="10551732at2759"/>
<feature type="signal peptide" evidence="1">
    <location>
        <begin position="1"/>
        <end position="17"/>
    </location>
</feature>
<evidence type="ECO:0000313" key="3">
    <source>
        <dbReference type="Proteomes" id="UP000614601"/>
    </source>
</evidence>
<dbReference type="Proteomes" id="UP000614601">
    <property type="component" value="Unassembled WGS sequence"/>
</dbReference>